<dbReference type="EMBL" id="DS022309">
    <property type="protein sequence ID" value="OAJ43262.1"/>
    <property type="molecule type" value="Genomic_DNA"/>
</dbReference>
<dbReference type="Gene3D" id="1.20.140.30">
    <property type="entry name" value="MOB kinase activator"/>
    <property type="match status" value="1"/>
</dbReference>
<evidence type="ECO:0000256" key="1">
    <source>
        <dbReference type="PIRSR" id="PIRSR605301-1"/>
    </source>
</evidence>
<dbReference type="InterPro" id="IPR005301">
    <property type="entry name" value="MOB_kinase_act_fam"/>
</dbReference>
<gene>
    <name evidence="3" type="ORF">BDEG_26634</name>
</gene>
<evidence type="ECO:0000313" key="4">
    <source>
        <dbReference type="Proteomes" id="UP000077115"/>
    </source>
</evidence>
<evidence type="ECO:0008006" key="5">
    <source>
        <dbReference type="Google" id="ProtNLM"/>
    </source>
</evidence>
<dbReference type="Pfam" id="PF03637">
    <property type="entry name" value="Mob1_phocein"/>
    <property type="match status" value="1"/>
</dbReference>
<organism evidence="3 4">
    <name type="scientific">Batrachochytrium dendrobatidis (strain JEL423)</name>
    <dbReference type="NCBI Taxonomy" id="403673"/>
    <lineage>
        <taxon>Eukaryota</taxon>
        <taxon>Fungi</taxon>
        <taxon>Fungi incertae sedis</taxon>
        <taxon>Chytridiomycota</taxon>
        <taxon>Chytridiomycota incertae sedis</taxon>
        <taxon>Chytridiomycetes</taxon>
        <taxon>Rhizophydiales</taxon>
        <taxon>Rhizophydiales incertae sedis</taxon>
        <taxon>Batrachochytrium</taxon>
    </lineage>
</organism>
<proteinExistence type="predicted"/>
<dbReference type="AlphaFoldDB" id="A0A177WTM8"/>
<feature type="binding site" evidence="1">
    <location>
        <position position="194"/>
    </location>
    <ligand>
        <name>Zn(2+)</name>
        <dbReference type="ChEBI" id="CHEBI:29105"/>
    </ligand>
</feature>
<dbReference type="STRING" id="403673.A0A177WTM8"/>
<dbReference type="InterPro" id="IPR036703">
    <property type="entry name" value="MOB_kinase_act_sf"/>
</dbReference>
<protein>
    <recommendedName>
        <fullName evidence="5">Mob1/phocein family protein</fullName>
    </recommendedName>
</protein>
<name>A0A177WTM8_BATDL</name>
<accession>A0A177WTM8</accession>
<feature type="binding site" evidence="1">
    <location>
        <position position="189"/>
    </location>
    <ligand>
        <name>Zn(2+)</name>
        <dbReference type="ChEBI" id="CHEBI:29105"/>
    </ligand>
</feature>
<reference evidence="3 4" key="1">
    <citation type="submission" date="2006-10" db="EMBL/GenBank/DDBJ databases">
        <title>The Genome Sequence of Batrachochytrium dendrobatidis JEL423.</title>
        <authorList>
            <consortium name="The Broad Institute Genome Sequencing Platform"/>
            <person name="Birren B."/>
            <person name="Lander E."/>
            <person name="Galagan J."/>
            <person name="Cuomo C."/>
            <person name="Devon K."/>
            <person name="Jaffe D."/>
            <person name="Butler J."/>
            <person name="Alvarez P."/>
            <person name="Gnerre S."/>
            <person name="Grabherr M."/>
            <person name="Kleber M."/>
            <person name="Mauceli E."/>
            <person name="Brockman W."/>
            <person name="Young S."/>
            <person name="LaButti K."/>
            <person name="Sykes S."/>
            <person name="DeCaprio D."/>
            <person name="Crawford M."/>
            <person name="Koehrsen M."/>
            <person name="Engels R."/>
            <person name="Montgomery P."/>
            <person name="Pearson M."/>
            <person name="Howarth C."/>
            <person name="Larson L."/>
            <person name="White J."/>
            <person name="O'Leary S."/>
            <person name="Kodira C."/>
            <person name="Zeng Q."/>
            <person name="Yandava C."/>
            <person name="Alvarado L."/>
            <person name="Longcore J."/>
            <person name="James T."/>
        </authorList>
    </citation>
    <scope>NUCLEOTIDE SEQUENCE [LARGE SCALE GENOMIC DNA]</scope>
    <source>
        <strain evidence="3 4">JEL423</strain>
    </source>
</reference>
<dbReference type="PANTHER" id="PTHR22599">
    <property type="entry name" value="MPS ONE BINDER KINASE ACTIVATOR-LIKE MOB"/>
    <property type="match status" value="1"/>
</dbReference>
<reference evidence="3 4" key="2">
    <citation type="submission" date="2016-05" db="EMBL/GenBank/DDBJ databases">
        <title>Lineage-specific infection strategies underlie the spectrum of fungal disease in amphibians.</title>
        <authorList>
            <person name="Cuomo C.A."/>
            <person name="Farrer R.A."/>
            <person name="James T."/>
            <person name="Longcore J."/>
            <person name="Birren B."/>
        </authorList>
    </citation>
    <scope>NUCLEOTIDE SEQUENCE [LARGE SCALE GENOMIC DNA]</scope>
    <source>
        <strain evidence="3 4">JEL423</strain>
    </source>
</reference>
<dbReference type="VEuPathDB" id="FungiDB:BDEG_26634"/>
<keyword evidence="1" id="KW-0479">Metal-binding</keyword>
<feature type="region of interest" description="Disordered" evidence="2">
    <location>
        <begin position="1"/>
        <end position="24"/>
    </location>
</feature>
<feature type="binding site" evidence="1">
    <location>
        <position position="113"/>
    </location>
    <ligand>
        <name>Zn(2+)</name>
        <dbReference type="ChEBI" id="CHEBI:29105"/>
    </ligand>
</feature>
<feature type="binding site" evidence="1">
    <location>
        <position position="118"/>
    </location>
    <ligand>
        <name>Zn(2+)</name>
        <dbReference type="ChEBI" id="CHEBI:29105"/>
    </ligand>
</feature>
<evidence type="ECO:0000256" key="2">
    <source>
        <dbReference type="SAM" id="MobiDB-lite"/>
    </source>
</evidence>
<dbReference type="SUPFAM" id="SSF101152">
    <property type="entry name" value="Mob1/phocein"/>
    <property type="match status" value="1"/>
</dbReference>
<keyword evidence="1" id="KW-0862">Zinc</keyword>
<evidence type="ECO:0000313" key="3">
    <source>
        <dbReference type="EMBL" id="OAJ43262.1"/>
    </source>
</evidence>
<dbReference type="eggNOG" id="KOG1852">
    <property type="taxonomic scope" value="Eukaryota"/>
</dbReference>
<dbReference type="SMART" id="SM01388">
    <property type="entry name" value="Mob1_phocein"/>
    <property type="match status" value="1"/>
</dbReference>
<dbReference type="Proteomes" id="UP000077115">
    <property type="component" value="Unassembled WGS sequence"/>
</dbReference>
<sequence length="233" mass="26768">MNTAIMPGQDTHNSTATTSSTTMEIPSTHLQRNCRGIRLEDWCLDWPVFLLESDSSMFSVQQHIQSLVRKDPANITAILDFPAGQDEPVWQYEHLRQVCNELNSLFVILAEECLPSTCPDMKAAEWLYLCAAHPSPQPCSAIDYIVHTIDGASALLNNSGMFPSRVTIPKESVKHLHNIARRLYRIFAHAYFHHREVFVEFEMTTHLYERFLELTTKRYPMISEKLVIIPEHI</sequence>
<dbReference type="OrthoDB" id="10262609at2759"/>